<evidence type="ECO:0000259" key="17">
    <source>
        <dbReference type="PROSITE" id="PS50893"/>
    </source>
</evidence>
<dbReference type="CDD" id="cd03244">
    <property type="entry name" value="ABCC_MRP_domain2"/>
    <property type="match status" value="1"/>
</dbReference>
<evidence type="ECO:0000256" key="12">
    <source>
        <dbReference type="ARBA" id="ARBA00023136"/>
    </source>
</evidence>
<dbReference type="InterPro" id="IPR050173">
    <property type="entry name" value="ABC_transporter_C-like"/>
</dbReference>
<protein>
    <recommendedName>
        <fullName evidence="13">ABC-type glutathione-S-conjugate transporter</fullName>
        <ecNumber evidence="13">7.6.2.3</ecNumber>
    </recommendedName>
</protein>
<dbReference type="CDD" id="cd18603">
    <property type="entry name" value="ABC_6TM_MRP1_2_3_6_D2_like"/>
    <property type="match status" value="1"/>
</dbReference>
<feature type="transmembrane region" description="Helical" evidence="16">
    <location>
        <begin position="400"/>
        <end position="422"/>
    </location>
</feature>
<proteinExistence type="inferred from homology"/>
<evidence type="ECO:0000256" key="8">
    <source>
        <dbReference type="ARBA" id="ARBA00022741"/>
    </source>
</evidence>
<evidence type="ECO:0000256" key="3">
    <source>
        <dbReference type="ARBA" id="ARBA00009726"/>
    </source>
</evidence>
<keyword evidence="6 16" id="KW-0812">Transmembrane</keyword>
<feature type="transmembrane region" description="Helical" evidence="16">
    <location>
        <begin position="107"/>
        <end position="125"/>
    </location>
</feature>
<comment type="subcellular location">
    <subcellularLocation>
        <location evidence="2">Cell membrane</location>
        <topology evidence="2">Multi-pass membrane protein</topology>
    </subcellularLocation>
    <subcellularLocation>
        <location evidence="1">Vacuole membrane</location>
        <topology evidence="1">Multi-pass membrane protein</topology>
    </subcellularLocation>
</comment>
<evidence type="ECO:0000256" key="9">
    <source>
        <dbReference type="ARBA" id="ARBA00022840"/>
    </source>
</evidence>
<keyword evidence="8" id="KW-0547">Nucleotide-binding</keyword>
<dbReference type="GO" id="GO:0005524">
    <property type="term" value="F:ATP binding"/>
    <property type="evidence" value="ECO:0007669"/>
    <property type="project" value="UniProtKB-KW"/>
</dbReference>
<dbReference type="PROSITE" id="PS50893">
    <property type="entry name" value="ABC_TRANSPORTER_2"/>
    <property type="match status" value="2"/>
</dbReference>
<evidence type="ECO:0000259" key="18">
    <source>
        <dbReference type="PROSITE" id="PS50929"/>
    </source>
</evidence>
<evidence type="ECO:0000256" key="16">
    <source>
        <dbReference type="SAM" id="Phobius"/>
    </source>
</evidence>
<feature type="transmembrane region" description="Helical" evidence="16">
    <location>
        <begin position="940"/>
        <end position="966"/>
    </location>
</feature>
<keyword evidence="11 16" id="KW-1133">Transmembrane helix</keyword>
<dbReference type="Pfam" id="PF24357">
    <property type="entry name" value="TMD0_ABC"/>
    <property type="match status" value="1"/>
</dbReference>
<name>A0A8K0FYX3_IGNLU</name>
<evidence type="ECO:0000256" key="7">
    <source>
        <dbReference type="ARBA" id="ARBA00022737"/>
    </source>
</evidence>
<organism evidence="19 20">
    <name type="scientific">Ignelater luminosus</name>
    <name type="common">Cucubano</name>
    <name type="synonym">Pyrophorus luminosus</name>
    <dbReference type="NCBI Taxonomy" id="2038154"/>
    <lineage>
        <taxon>Eukaryota</taxon>
        <taxon>Metazoa</taxon>
        <taxon>Ecdysozoa</taxon>
        <taxon>Arthropoda</taxon>
        <taxon>Hexapoda</taxon>
        <taxon>Insecta</taxon>
        <taxon>Pterygota</taxon>
        <taxon>Neoptera</taxon>
        <taxon>Endopterygota</taxon>
        <taxon>Coleoptera</taxon>
        <taxon>Polyphaga</taxon>
        <taxon>Elateriformia</taxon>
        <taxon>Elateroidea</taxon>
        <taxon>Elateridae</taxon>
        <taxon>Agrypninae</taxon>
        <taxon>Pyrophorini</taxon>
        <taxon>Ignelater</taxon>
    </lineage>
</organism>
<feature type="domain" description="ABC transmembrane type-1" evidence="18">
    <location>
        <begin position="949"/>
        <end position="1224"/>
    </location>
</feature>
<dbReference type="GO" id="GO:0016887">
    <property type="term" value="F:ATP hydrolysis activity"/>
    <property type="evidence" value="ECO:0007669"/>
    <property type="project" value="InterPro"/>
</dbReference>
<feature type="transmembrane region" description="Helical" evidence="16">
    <location>
        <begin position="1055"/>
        <end position="1077"/>
    </location>
</feature>
<keyword evidence="9" id="KW-0067">ATP-binding</keyword>
<dbReference type="GO" id="GO:0005886">
    <property type="term" value="C:plasma membrane"/>
    <property type="evidence" value="ECO:0007669"/>
    <property type="project" value="UniProtKB-SubCell"/>
</dbReference>
<dbReference type="SUPFAM" id="SSF52540">
    <property type="entry name" value="P-loop containing nucleoside triphosphate hydrolases"/>
    <property type="match status" value="2"/>
</dbReference>
<dbReference type="FunFam" id="1.20.1560.10:FF:000041">
    <property type="entry name" value="Multidrug-Resistance like protein 1, isoform C"/>
    <property type="match status" value="1"/>
</dbReference>
<dbReference type="Gene3D" id="3.40.50.300">
    <property type="entry name" value="P-loop containing nucleotide triphosphate hydrolases"/>
    <property type="match status" value="2"/>
</dbReference>
<dbReference type="Gene3D" id="1.20.1560.10">
    <property type="entry name" value="ABC transporter type 1, transmembrane domain"/>
    <property type="match status" value="2"/>
</dbReference>
<feature type="transmembrane region" description="Helical" evidence="16">
    <location>
        <begin position="428"/>
        <end position="448"/>
    </location>
</feature>
<dbReference type="Proteomes" id="UP000801492">
    <property type="component" value="Unassembled WGS sequence"/>
</dbReference>
<dbReference type="SUPFAM" id="SSF90123">
    <property type="entry name" value="ABC transporter transmembrane region"/>
    <property type="match status" value="2"/>
</dbReference>
<evidence type="ECO:0000256" key="5">
    <source>
        <dbReference type="ARBA" id="ARBA00022475"/>
    </source>
</evidence>
<dbReference type="FunFam" id="3.40.50.300:FF:000074">
    <property type="entry name" value="Multidrug resistance-associated protein 5 isoform 1"/>
    <property type="match status" value="1"/>
</dbReference>
<feature type="transmembrane region" description="Helical" evidence="16">
    <location>
        <begin position="1083"/>
        <end position="1103"/>
    </location>
</feature>
<keyword evidence="7" id="KW-0677">Repeat</keyword>
<dbReference type="OrthoDB" id="6500128at2759"/>
<evidence type="ECO:0000313" key="20">
    <source>
        <dbReference type="Proteomes" id="UP000801492"/>
    </source>
</evidence>
<dbReference type="EC" id="7.6.2.3" evidence="13"/>
<keyword evidence="20" id="KW-1185">Reference proteome</keyword>
<feature type="transmembrane region" description="Helical" evidence="16">
    <location>
        <begin position="326"/>
        <end position="348"/>
    </location>
</feature>
<dbReference type="Pfam" id="PF00664">
    <property type="entry name" value="ABC_membrane"/>
    <property type="match status" value="2"/>
</dbReference>
<feature type="transmembrane region" description="Helical" evidence="16">
    <location>
        <begin position="275"/>
        <end position="295"/>
    </location>
</feature>
<evidence type="ECO:0000256" key="2">
    <source>
        <dbReference type="ARBA" id="ARBA00004651"/>
    </source>
</evidence>
<feature type="domain" description="ABC transmembrane type-1" evidence="18">
    <location>
        <begin position="290"/>
        <end position="571"/>
    </location>
</feature>
<dbReference type="PANTHER" id="PTHR24223">
    <property type="entry name" value="ATP-BINDING CASSETTE SUB-FAMILY C"/>
    <property type="match status" value="1"/>
</dbReference>
<sequence>MASSALDKYCGTPFWNSSLTWNTTDPDLTKCFEKTVLVWTPCLFLWIFSSLEVFYIVHSKHRDIPWNILNILKLLITSLLIILSITDFATAVKLKVNDDPGVYSVDIYSPVIKILSFALSAVLLIYNRKHGLRTSGLQFLFWFLTALCATPQFRTEIREAQKETPEPYYFYISYLIYYPLILLMLILNCFVDKPPRISGYVKVEKPCPEEGGSFLSRIFYQWFDPLAWKGFRKPLETSDLWDMKQEDTAREVVPQFEKYWLKSVKKAESSKKKEASVLPALCKAFGPTFLFGAMLKFAQDILTFVSPQVLKLLITFIENSEPQWKGFVYVACLFATAAIQTLILSQYFHRMFIVGMRIRTALISAIYKKALRMSNSARKESTVGEIVNLMSVDAQKFIELTAYINMIWSAPLQIVLALYFLWDVLGPSVLAGLAVMIILIPVNGFIANRVKVLQIRQMKNKDERVKLMNEVLSGIKVLKLYAWEPSFEAQILKIRTKEIKVLKQAAYLNAGTSFIWSCAPFLVSLVSFGTYVLVDENNVLDAKTAFVSLSLFNVLRFPLSMLPMMISNMVQAWVSVKRINKFMNCEELDPSNVQHDPSEKAPIVIEGGNFSWGEDPILKNINMRFEKGGLTAVVGSVGSGKSSLISALLGEMDKVSGRVNTLGSIAYVSQQAWIQNATLQDNIIFGKLMDKKQYEKIIDACALKPDFDMLPAGDQTEIGEKGINLSGGQKQRVSLARAVYSNANVYLLDDPLSAVDSHVGKHIFEKVIGPQGVLKNTTRLLVTHGITYLPMVDKIIVLKNGEISEVGTYQELLDKKGAFAEFLIQHLNEVVEQEDDEHLDELKNQLSGTSVSEEFARKLTRHRSRVSESVSETGSEKANGSLQRQKSTDSANERYLRQRSSSIESTKKAKTNIGEKLIEAEKTETGSVKWQVYKHYLKSIGIFLSVSTILLNVLFQAFSIGSNIWLSNWSEDKDITPNKRDMYLGVYGSLGFGQALTIVLSALALFIGSLNGAYLLHNLLLDNVIKAPCNIFFDVTPVGRILNRFSKDVDTVDNVLPMIIRGWLTCFCSVLATLFVISYTTPIFVAVIIPIGFIYYLIQRFYVASSRQLKRLESVSRSPIYSHFGETVTGAPAIRAYGETSRFIKESEDKVDFNQVCYYPSIIANRWLAVRLEMVGNLIILFAALFAVLDRDQNAGLVGLSVTYALQITQTLNWLVRMTSDVETNIVAVERIKEYGETAQEAPWDIPNKAPAPTWPDVGAVVFNDLAVRYRPGLDLVLKGINFTVRGGEKVGIVGRTGAGKSSLTLSLFRIIEAAQGEILIDGINISGIGLHALRSRLTIIPQDAVLFSGSLRMNLDPFDKHNDEEVWRSLEHAHLKEFVKGLPSGLNHEVTEGGENLSVGQRQLICLSRALLRKTKVLVLDEATAAVDLETDDLIQRTIRTEFRDCTVLTIAHRLNTIMDSDRVIVLDRGYIVEFDSPSNLLQNKQSIFYGMAKDAGLV</sequence>
<evidence type="ECO:0000256" key="13">
    <source>
        <dbReference type="ARBA" id="ARBA00024220"/>
    </source>
</evidence>
<evidence type="ECO:0000313" key="19">
    <source>
        <dbReference type="EMBL" id="KAF2879991.1"/>
    </source>
</evidence>
<dbReference type="InterPro" id="IPR056227">
    <property type="entry name" value="TMD0_ABC"/>
</dbReference>
<gene>
    <name evidence="19" type="ORF">ILUMI_26179</name>
</gene>
<dbReference type="PROSITE" id="PS00211">
    <property type="entry name" value="ABC_TRANSPORTER_1"/>
    <property type="match status" value="2"/>
</dbReference>
<comment type="caution">
    <text evidence="19">The sequence shown here is derived from an EMBL/GenBank/DDBJ whole genome shotgun (WGS) entry which is preliminary data.</text>
</comment>
<feature type="transmembrane region" description="Helical" evidence="16">
    <location>
        <begin position="986"/>
        <end position="1007"/>
    </location>
</feature>
<evidence type="ECO:0000256" key="11">
    <source>
        <dbReference type="ARBA" id="ARBA00022989"/>
    </source>
</evidence>
<evidence type="ECO:0000256" key="6">
    <source>
        <dbReference type="ARBA" id="ARBA00022692"/>
    </source>
</evidence>
<feature type="transmembrane region" description="Helical" evidence="16">
    <location>
        <begin position="1168"/>
        <end position="1189"/>
    </location>
</feature>
<dbReference type="InterPro" id="IPR003593">
    <property type="entry name" value="AAA+_ATPase"/>
</dbReference>
<dbReference type="SMART" id="SM00382">
    <property type="entry name" value="AAA"/>
    <property type="match status" value="2"/>
</dbReference>
<feature type="domain" description="ABC transporter" evidence="17">
    <location>
        <begin position="1261"/>
        <end position="1495"/>
    </location>
</feature>
<dbReference type="InterPro" id="IPR017871">
    <property type="entry name" value="ABC_transporter-like_CS"/>
</dbReference>
<dbReference type="GO" id="GO:0015431">
    <property type="term" value="F:ABC-type glutathione S-conjugate transporter activity"/>
    <property type="evidence" value="ECO:0007669"/>
    <property type="project" value="UniProtKB-EC"/>
</dbReference>
<dbReference type="InterPro" id="IPR027417">
    <property type="entry name" value="P-loop_NTPase"/>
</dbReference>
<feature type="compositionally biased region" description="Polar residues" evidence="15">
    <location>
        <begin position="876"/>
        <end position="890"/>
    </location>
</feature>
<feature type="transmembrane region" description="Helical" evidence="16">
    <location>
        <begin position="554"/>
        <end position="574"/>
    </location>
</feature>
<keyword evidence="10" id="KW-1278">Translocase</keyword>
<keyword evidence="4" id="KW-0813">Transport</keyword>
<dbReference type="InterPro" id="IPR003439">
    <property type="entry name" value="ABC_transporter-like_ATP-bd"/>
</dbReference>
<feature type="transmembrane region" description="Helical" evidence="16">
    <location>
        <begin position="69"/>
        <end position="92"/>
    </location>
</feature>
<dbReference type="InterPro" id="IPR005292">
    <property type="entry name" value="MRP"/>
</dbReference>
<dbReference type="CDD" id="cd03250">
    <property type="entry name" value="ABCC_MRP_domain1"/>
    <property type="match status" value="1"/>
</dbReference>
<dbReference type="InterPro" id="IPR036640">
    <property type="entry name" value="ABC1_TM_sf"/>
</dbReference>
<feature type="transmembrane region" description="Helical" evidence="16">
    <location>
        <begin position="505"/>
        <end position="534"/>
    </location>
</feature>
<dbReference type="FunFam" id="3.40.50.300:FF:000293">
    <property type="entry name" value="ATP binding cassette subfamily C member 1"/>
    <property type="match status" value="1"/>
</dbReference>
<feature type="domain" description="ABC transporter" evidence="17">
    <location>
        <begin position="603"/>
        <end position="825"/>
    </location>
</feature>
<feature type="region of interest" description="Disordered" evidence="15">
    <location>
        <begin position="859"/>
        <end position="908"/>
    </location>
</feature>
<keyword evidence="12 16" id="KW-0472">Membrane</keyword>
<dbReference type="InterPro" id="IPR011527">
    <property type="entry name" value="ABC1_TM_dom"/>
</dbReference>
<reference evidence="19" key="1">
    <citation type="submission" date="2019-08" db="EMBL/GenBank/DDBJ databases">
        <title>The genome of the North American firefly Photinus pyralis.</title>
        <authorList>
            <consortium name="Photinus pyralis genome working group"/>
            <person name="Fallon T.R."/>
            <person name="Sander Lower S.E."/>
            <person name="Weng J.-K."/>
        </authorList>
    </citation>
    <scope>NUCLEOTIDE SEQUENCE</scope>
    <source>
        <strain evidence="19">TRF0915ILg1</strain>
        <tissue evidence="19">Whole body</tissue>
    </source>
</reference>
<dbReference type="CDD" id="cd18595">
    <property type="entry name" value="ABC_6TM_MRP1_2_3_6_D1_like"/>
    <property type="match status" value="1"/>
</dbReference>
<dbReference type="FunFam" id="1.20.1560.10:FF:000001">
    <property type="entry name" value="ATP-binding cassette subfamily C member 1"/>
    <property type="match status" value="1"/>
</dbReference>
<feature type="transmembrane region" description="Helical" evidence="16">
    <location>
        <begin position="36"/>
        <end position="57"/>
    </location>
</feature>
<accession>A0A8K0FYX3</accession>
<comment type="catalytic activity">
    <reaction evidence="14">
        <text>leukotriene C4(in) + ATP + H2O = leukotriene C4(out) + ADP + phosphate + H(+)</text>
        <dbReference type="Rhea" id="RHEA:38963"/>
        <dbReference type="ChEBI" id="CHEBI:15377"/>
        <dbReference type="ChEBI" id="CHEBI:15378"/>
        <dbReference type="ChEBI" id="CHEBI:30616"/>
        <dbReference type="ChEBI" id="CHEBI:43474"/>
        <dbReference type="ChEBI" id="CHEBI:57973"/>
        <dbReference type="ChEBI" id="CHEBI:456216"/>
    </reaction>
    <physiologicalReaction direction="left-to-right" evidence="14">
        <dbReference type="Rhea" id="RHEA:38964"/>
    </physiologicalReaction>
</comment>
<evidence type="ECO:0000256" key="15">
    <source>
        <dbReference type="SAM" id="MobiDB-lite"/>
    </source>
</evidence>
<dbReference type="Pfam" id="PF00005">
    <property type="entry name" value="ABC_tran"/>
    <property type="match status" value="2"/>
</dbReference>
<evidence type="ECO:0000256" key="10">
    <source>
        <dbReference type="ARBA" id="ARBA00022967"/>
    </source>
</evidence>
<dbReference type="PROSITE" id="PS50929">
    <property type="entry name" value="ABC_TM1F"/>
    <property type="match status" value="2"/>
</dbReference>
<evidence type="ECO:0000256" key="4">
    <source>
        <dbReference type="ARBA" id="ARBA00022448"/>
    </source>
</evidence>
<dbReference type="EMBL" id="VTPC01091038">
    <property type="protein sequence ID" value="KAF2879991.1"/>
    <property type="molecule type" value="Genomic_DNA"/>
</dbReference>
<keyword evidence="5" id="KW-1003">Cell membrane</keyword>
<feature type="transmembrane region" description="Helical" evidence="16">
    <location>
        <begin position="137"/>
        <end position="153"/>
    </location>
</feature>
<comment type="similarity">
    <text evidence="3">Belongs to the ABC transporter superfamily. ABCC family. Conjugate transporter (TC 3.A.1.208) subfamily.</text>
</comment>
<feature type="transmembrane region" description="Helical" evidence="16">
    <location>
        <begin position="168"/>
        <end position="191"/>
    </location>
</feature>
<evidence type="ECO:0000256" key="14">
    <source>
        <dbReference type="ARBA" id="ARBA00047523"/>
    </source>
</evidence>
<evidence type="ECO:0000256" key="1">
    <source>
        <dbReference type="ARBA" id="ARBA00004128"/>
    </source>
</evidence>
<dbReference type="PANTHER" id="PTHR24223:SF443">
    <property type="entry name" value="MULTIDRUG-RESISTANCE LIKE PROTEIN 1, ISOFORM I"/>
    <property type="match status" value="1"/>
</dbReference>
<dbReference type="NCBIfam" id="TIGR00957">
    <property type="entry name" value="MRP_assoc_pro"/>
    <property type="match status" value="1"/>
</dbReference>
<dbReference type="GO" id="GO:0005774">
    <property type="term" value="C:vacuolar membrane"/>
    <property type="evidence" value="ECO:0007669"/>
    <property type="project" value="UniProtKB-SubCell"/>
</dbReference>